<keyword evidence="8" id="KW-0862">Zinc</keyword>
<dbReference type="InterPro" id="IPR008915">
    <property type="entry name" value="Peptidase_M50"/>
</dbReference>
<keyword evidence="7" id="KW-0378">Hydrolase</keyword>
<gene>
    <name evidence="14" type="ORF">GCM10020260_19570</name>
</gene>
<evidence type="ECO:0000313" key="15">
    <source>
        <dbReference type="Proteomes" id="UP001501736"/>
    </source>
</evidence>
<evidence type="ECO:0000256" key="7">
    <source>
        <dbReference type="ARBA" id="ARBA00022801"/>
    </source>
</evidence>
<dbReference type="Proteomes" id="UP001501736">
    <property type="component" value="Unassembled WGS sequence"/>
</dbReference>
<evidence type="ECO:0000256" key="8">
    <source>
        <dbReference type="ARBA" id="ARBA00022833"/>
    </source>
</evidence>
<feature type="transmembrane region" description="Helical" evidence="12">
    <location>
        <begin position="189"/>
        <end position="207"/>
    </location>
</feature>
<evidence type="ECO:0000313" key="14">
    <source>
        <dbReference type="EMBL" id="GAA3285882.1"/>
    </source>
</evidence>
<keyword evidence="6" id="KW-0479">Metal-binding</keyword>
<comment type="similarity">
    <text evidence="3">Belongs to the peptidase M50B family.</text>
</comment>
<evidence type="ECO:0000256" key="12">
    <source>
        <dbReference type="SAM" id="Phobius"/>
    </source>
</evidence>
<keyword evidence="5 12" id="KW-0812">Transmembrane</keyword>
<organism evidence="14 15">
    <name type="scientific">Nesterenkonia halobia</name>
    <dbReference type="NCBI Taxonomy" id="37922"/>
    <lineage>
        <taxon>Bacteria</taxon>
        <taxon>Bacillati</taxon>
        <taxon>Actinomycetota</taxon>
        <taxon>Actinomycetes</taxon>
        <taxon>Micrococcales</taxon>
        <taxon>Micrococcaceae</taxon>
        <taxon>Nesterenkonia</taxon>
    </lineage>
</organism>
<keyword evidence="15" id="KW-1185">Reference proteome</keyword>
<evidence type="ECO:0000256" key="9">
    <source>
        <dbReference type="ARBA" id="ARBA00022989"/>
    </source>
</evidence>
<name>A0ABP6RFN3_9MICC</name>
<evidence type="ECO:0000256" key="5">
    <source>
        <dbReference type="ARBA" id="ARBA00022692"/>
    </source>
</evidence>
<evidence type="ECO:0000256" key="10">
    <source>
        <dbReference type="ARBA" id="ARBA00023049"/>
    </source>
</evidence>
<accession>A0ABP6RFN3</accession>
<dbReference type="PANTHER" id="PTHR39188">
    <property type="entry name" value="MEMBRANE-ASSOCIATED ZINC METALLOPROTEASE M50B"/>
    <property type="match status" value="1"/>
</dbReference>
<evidence type="ECO:0000259" key="13">
    <source>
        <dbReference type="Pfam" id="PF02163"/>
    </source>
</evidence>
<feature type="transmembrane region" description="Helical" evidence="12">
    <location>
        <begin position="21"/>
        <end position="40"/>
    </location>
</feature>
<feature type="transmembrane region" description="Helical" evidence="12">
    <location>
        <begin position="108"/>
        <end position="129"/>
    </location>
</feature>
<dbReference type="EMBL" id="BAAAYG010000007">
    <property type="protein sequence ID" value="GAA3285882.1"/>
    <property type="molecule type" value="Genomic_DNA"/>
</dbReference>
<comment type="subcellular location">
    <subcellularLocation>
        <location evidence="2">Membrane</location>
        <topology evidence="2">Multi-pass membrane protein</topology>
    </subcellularLocation>
</comment>
<sequence>MTRRRGGSAARIRILGIPLRLRASWLIVAAAIVMIFGPQVDRIFDLGIAAYAVALAYAGLLLVSVLAHELAHALSARAFGWPPTEIELNLWGGHTEFLAGDSTPTKSLAVSLAGPAANLVIAGVGWWLIETFTPVGVLGMLASVTVLMNFLVGVFNLLPGLPLDGGRLVESTVWAATGSRLRGALAAGWAGRVVVAGLVLAAVWLLIADGGGTNLVVVVVAAMVSFVLWQGASDTVAAARAGLRRERGEGRGR</sequence>
<comment type="caution">
    <text evidence="14">The sequence shown here is derived from an EMBL/GenBank/DDBJ whole genome shotgun (WGS) entry which is preliminary data.</text>
</comment>
<evidence type="ECO:0000256" key="2">
    <source>
        <dbReference type="ARBA" id="ARBA00004141"/>
    </source>
</evidence>
<evidence type="ECO:0000256" key="6">
    <source>
        <dbReference type="ARBA" id="ARBA00022723"/>
    </source>
</evidence>
<protein>
    <recommendedName>
        <fullName evidence="13">Peptidase M50 domain-containing protein</fullName>
    </recommendedName>
</protein>
<dbReference type="RefSeq" id="WP_344720774.1">
    <property type="nucleotide sequence ID" value="NZ_BAAAYG010000007.1"/>
</dbReference>
<reference evidence="15" key="1">
    <citation type="journal article" date="2019" name="Int. J. Syst. Evol. Microbiol.">
        <title>The Global Catalogue of Microorganisms (GCM) 10K type strain sequencing project: providing services to taxonomists for standard genome sequencing and annotation.</title>
        <authorList>
            <consortium name="The Broad Institute Genomics Platform"/>
            <consortium name="The Broad Institute Genome Sequencing Center for Infectious Disease"/>
            <person name="Wu L."/>
            <person name="Ma J."/>
        </authorList>
    </citation>
    <scope>NUCLEOTIDE SEQUENCE [LARGE SCALE GENOMIC DNA]</scope>
    <source>
        <strain evidence="15">JCM 11483</strain>
    </source>
</reference>
<feature type="transmembrane region" description="Helical" evidence="12">
    <location>
        <begin position="213"/>
        <end position="232"/>
    </location>
</feature>
<keyword evidence="11 12" id="KW-0472">Membrane</keyword>
<evidence type="ECO:0000256" key="4">
    <source>
        <dbReference type="ARBA" id="ARBA00022670"/>
    </source>
</evidence>
<dbReference type="PANTHER" id="PTHR39188:SF3">
    <property type="entry name" value="STAGE IV SPORULATION PROTEIN FB"/>
    <property type="match status" value="1"/>
</dbReference>
<feature type="transmembrane region" description="Helical" evidence="12">
    <location>
        <begin position="46"/>
        <end position="67"/>
    </location>
</feature>
<dbReference type="Pfam" id="PF02163">
    <property type="entry name" value="Peptidase_M50"/>
    <property type="match status" value="2"/>
</dbReference>
<evidence type="ECO:0000256" key="1">
    <source>
        <dbReference type="ARBA" id="ARBA00001947"/>
    </source>
</evidence>
<feature type="domain" description="Peptidase M50" evidence="13">
    <location>
        <begin position="58"/>
        <end position="130"/>
    </location>
</feature>
<feature type="domain" description="Peptidase M50" evidence="13">
    <location>
        <begin position="140"/>
        <end position="182"/>
    </location>
</feature>
<evidence type="ECO:0000256" key="3">
    <source>
        <dbReference type="ARBA" id="ARBA00007931"/>
    </source>
</evidence>
<keyword evidence="10" id="KW-0482">Metalloprotease</keyword>
<proteinExistence type="inferred from homology"/>
<evidence type="ECO:0000256" key="11">
    <source>
        <dbReference type="ARBA" id="ARBA00023136"/>
    </source>
</evidence>
<comment type="cofactor">
    <cofactor evidence="1">
        <name>Zn(2+)</name>
        <dbReference type="ChEBI" id="CHEBI:29105"/>
    </cofactor>
</comment>
<keyword evidence="4" id="KW-0645">Protease</keyword>
<feature type="transmembrane region" description="Helical" evidence="12">
    <location>
        <begin position="135"/>
        <end position="158"/>
    </location>
</feature>
<keyword evidence="9 12" id="KW-1133">Transmembrane helix</keyword>